<comment type="caution">
    <text evidence="2">The sequence shown here is derived from an EMBL/GenBank/DDBJ whole genome shotgun (WGS) entry which is preliminary data.</text>
</comment>
<evidence type="ECO:0000313" key="3">
    <source>
        <dbReference type="Proteomes" id="UP000315037"/>
    </source>
</evidence>
<dbReference type="AlphaFoldDB" id="A0A506UM46"/>
<organism evidence="2 3">
    <name type="scientific">Oecophyllibacter saccharovorans</name>
    <dbReference type="NCBI Taxonomy" id="2558360"/>
    <lineage>
        <taxon>Bacteria</taxon>
        <taxon>Pseudomonadati</taxon>
        <taxon>Pseudomonadota</taxon>
        <taxon>Alphaproteobacteria</taxon>
        <taxon>Acetobacterales</taxon>
        <taxon>Acetobacteraceae</taxon>
        <taxon>Oecophyllibacter</taxon>
    </lineage>
</organism>
<name>A0A506UM46_9PROT</name>
<keyword evidence="3" id="KW-1185">Reference proteome</keyword>
<evidence type="ECO:0000256" key="1">
    <source>
        <dbReference type="SAM" id="MobiDB-lite"/>
    </source>
</evidence>
<proteinExistence type="predicted"/>
<protein>
    <submittedName>
        <fullName evidence="2">Uncharacterized protein</fullName>
    </submittedName>
</protein>
<reference evidence="2 3" key="1">
    <citation type="submission" date="2019-03" db="EMBL/GenBank/DDBJ databases">
        <title>The complete genome sequence of Neokomagataea sp. Jb2 NBRC113641.</title>
        <authorList>
            <person name="Chua K.-O."/>
            <person name="Chan K.-G."/>
            <person name="See-Too W.-S."/>
        </authorList>
    </citation>
    <scope>NUCLEOTIDE SEQUENCE [LARGE SCALE GENOMIC DNA]</scope>
    <source>
        <strain evidence="2 3">Jb2</strain>
    </source>
</reference>
<gene>
    <name evidence="2" type="ORF">E3202_07985</name>
</gene>
<accession>A0A506UM46</accession>
<feature type="region of interest" description="Disordered" evidence="1">
    <location>
        <begin position="51"/>
        <end position="72"/>
    </location>
</feature>
<sequence length="72" mass="7396">MAEYPKSLAVPGGFAHVTLNSAEEEARFRARLSREAGPPPRKKVVKAVKAAGAAPLTAGEKNDHGNAGSADA</sequence>
<dbReference type="RefSeq" id="WP_165600999.1">
    <property type="nucleotide sequence ID" value="NZ_SORZ01000002.1"/>
</dbReference>
<dbReference type="Proteomes" id="UP000315037">
    <property type="component" value="Unassembled WGS sequence"/>
</dbReference>
<evidence type="ECO:0000313" key="2">
    <source>
        <dbReference type="EMBL" id="TPW34416.1"/>
    </source>
</evidence>
<dbReference type="EMBL" id="SORZ01000002">
    <property type="protein sequence ID" value="TPW34416.1"/>
    <property type="molecule type" value="Genomic_DNA"/>
</dbReference>